<dbReference type="EMBL" id="JAKEVY010000003">
    <property type="protein sequence ID" value="MCF1715950.1"/>
    <property type="molecule type" value="Genomic_DNA"/>
</dbReference>
<feature type="domain" description="PKD" evidence="2">
    <location>
        <begin position="264"/>
        <end position="303"/>
    </location>
</feature>
<sequence length="651" mass="71287">MSKRFCPYWVPLSLVLLFPFAVFSQSTIDPPYHLNGSAYKENCNCYTLTDAANAQSGSVWNMNKIRLDNSFEFKFDVNLGCKDADGADGMVFMLQPISTNIGSQGGGIGYDGVRPSVAIEIDTWQNLENNDPTYDHISIQLNGDIRHGGSNNLAGPVTAILNNNNIEDCQWHAFTIKWDADNKIFSAFIDNELRVTATIDLIKDVFGNDPSVYWGFTSATGGANNHQRFCTSLKAGFEFVPSPETCAPQEIQLVDQAQSFGYIVAWHWNYGDGTIYNQKIPPPHTYATPGNYTISAAVLGNDGCWSDTFRQVITIGSIPEPDFIIPDTICGGSILQATDRSFVEYGTITEWNWSINGQPFNGQSPPEMQINGPAQVPVRLNVKTKEGCESGTVEKIVYFLEKPAISLPSQVSAACVGDEVFLEASSNLPSNPVVEWAWISGIGIAAAEQFRLISNRAGDFPIQLRGLGANGCWSDPIEHIASFFQTRANAGRDTIAAINQPIQLNGSGGQYYSWSPAGAVNDPTLPNPVATLDRPTTLVLTAFTDVGCATTDSVHIRVFKGPELYVPNAFTPNGDGKNDRFSFLAVGMRKVDYFRVYNRLGQLVYDGISYDGWDGRLGGIEQPSGTYVWVISGEDYNGNAYRKKGSLQLIR</sequence>
<dbReference type="InterPro" id="IPR013320">
    <property type="entry name" value="ConA-like_dom_sf"/>
</dbReference>
<comment type="caution">
    <text evidence="3">The sequence shown here is derived from an EMBL/GenBank/DDBJ whole genome shotgun (WGS) entry which is preliminary data.</text>
</comment>
<dbReference type="CDD" id="cd00146">
    <property type="entry name" value="PKD"/>
    <property type="match status" value="1"/>
</dbReference>
<dbReference type="PANTHER" id="PTHR32401">
    <property type="entry name" value="CONCANAVALIN A-LIKE LECTIN FAMILY PROTEIN"/>
    <property type="match status" value="1"/>
</dbReference>
<dbReference type="CDD" id="cd01951">
    <property type="entry name" value="lectin_L-type"/>
    <property type="match status" value="1"/>
</dbReference>
<dbReference type="SUPFAM" id="SSF49899">
    <property type="entry name" value="Concanavalin A-like lectins/glucanases"/>
    <property type="match status" value="1"/>
</dbReference>
<gene>
    <name evidence="3" type="ORF">L0U88_15020</name>
</gene>
<feature type="chain" id="PRO_5045445295" evidence="1">
    <location>
        <begin position="25"/>
        <end position="651"/>
    </location>
</feature>
<dbReference type="Pfam" id="PF13585">
    <property type="entry name" value="CHU_C"/>
    <property type="match status" value="1"/>
</dbReference>
<name>A0ABS9BL88_9BACT</name>
<dbReference type="RefSeq" id="WP_234866896.1">
    <property type="nucleotide sequence ID" value="NZ_JAKEVY010000003.1"/>
</dbReference>
<dbReference type="InterPro" id="IPR013783">
    <property type="entry name" value="Ig-like_fold"/>
</dbReference>
<evidence type="ECO:0000259" key="2">
    <source>
        <dbReference type="PROSITE" id="PS50093"/>
    </source>
</evidence>
<dbReference type="NCBIfam" id="TIGR04131">
    <property type="entry name" value="Bac_Flav_CTERM"/>
    <property type="match status" value="1"/>
</dbReference>
<evidence type="ECO:0000313" key="4">
    <source>
        <dbReference type="Proteomes" id="UP001200145"/>
    </source>
</evidence>
<dbReference type="Gene3D" id="2.60.120.200">
    <property type="match status" value="1"/>
</dbReference>
<dbReference type="Gene3D" id="2.60.40.10">
    <property type="entry name" value="Immunoglobulins"/>
    <property type="match status" value="1"/>
</dbReference>
<keyword evidence="4" id="KW-1185">Reference proteome</keyword>
<dbReference type="PANTHER" id="PTHR32401:SF48">
    <property type="entry name" value="LEGUME LECTIN DOMAIN-CONTAINING PROTEIN"/>
    <property type="match status" value="1"/>
</dbReference>
<dbReference type="SUPFAM" id="SSF49299">
    <property type="entry name" value="PKD domain"/>
    <property type="match status" value="1"/>
</dbReference>
<organism evidence="3 4">
    <name type="scientific">Flavihumibacter fluminis</name>
    <dbReference type="NCBI Taxonomy" id="2909236"/>
    <lineage>
        <taxon>Bacteria</taxon>
        <taxon>Pseudomonadati</taxon>
        <taxon>Bacteroidota</taxon>
        <taxon>Chitinophagia</taxon>
        <taxon>Chitinophagales</taxon>
        <taxon>Chitinophagaceae</taxon>
        <taxon>Flavihumibacter</taxon>
    </lineage>
</organism>
<keyword evidence="1" id="KW-0732">Signal</keyword>
<accession>A0ABS9BL88</accession>
<dbReference type="InterPro" id="IPR056573">
    <property type="entry name" value="Lectin_L-type_dom"/>
</dbReference>
<proteinExistence type="predicted"/>
<dbReference type="Pfam" id="PF18483">
    <property type="entry name" value="Lectin_L-type_dom"/>
    <property type="match status" value="1"/>
</dbReference>
<dbReference type="Proteomes" id="UP001200145">
    <property type="component" value="Unassembled WGS sequence"/>
</dbReference>
<dbReference type="InterPro" id="IPR035986">
    <property type="entry name" value="PKD_dom_sf"/>
</dbReference>
<reference evidence="3 4" key="1">
    <citation type="submission" date="2022-01" db="EMBL/GenBank/DDBJ databases">
        <title>Flavihumibacter sp. nov., isolated from sediment of a river.</title>
        <authorList>
            <person name="Liu H."/>
        </authorList>
    </citation>
    <scope>NUCLEOTIDE SEQUENCE [LARGE SCALE GENOMIC DNA]</scope>
    <source>
        <strain evidence="3 4">RY-1</strain>
    </source>
</reference>
<dbReference type="PROSITE" id="PS50093">
    <property type="entry name" value="PKD"/>
    <property type="match status" value="1"/>
</dbReference>
<protein>
    <submittedName>
        <fullName evidence="3">Gliding motility-associated C-terminal domain-containing protein</fullName>
    </submittedName>
</protein>
<dbReference type="Pfam" id="PF18911">
    <property type="entry name" value="PKD_4"/>
    <property type="match status" value="1"/>
</dbReference>
<dbReference type="InterPro" id="IPR000601">
    <property type="entry name" value="PKD_dom"/>
</dbReference>
<evidence type="ECO:0000313" key="3">
    <source>
        <dbReference type="EMBL" id="MCF1715950.1"/>
    </source>
</evidence>
<feature type="signal peptide" evidence="1">
    <location>
        <begin position="1"/>
        <end position="24"/>
    </location>
</feature>
<dbReference type="InterPro" id="IPR050258">
    <property type="entry name" value="Leguminous_Lectin"/>
</dbReference>
<evidence type="ECO:0000256" key="1">
    <source>
        <dbReference type="SAM" id="SignalP"/>
    </source>
</evidence>
<dbReference type="InterPro" id="IPR026341">
    <property type="entry name" value="T9SS_type_B"/>
</dbReference>